<dbReference type="GO" id="GO:0017000">
    <property type="term" value="P:antibiotic biosynthetic process"/>
    <property type="evidence" value="ECO:0007669"/>
    <property type="project" value="InterPro"/>
</dbReference>
<feature type="binding site" evidence="5">
    <location>
        <position position="309"/>
    </location>
    <ligand>
        <name>Ca(2+)</name>
        <dbReference type="ChEBI" id="CHEBI:29108"/>
    </ligand>
</feature>
<evidence type="ECO:0000313" key="6">
    <source>
        <dbReference type="EMBL" id="MCM8747754.1"/>
    </source>
</evidence>
<evidence type="ECO:0000256" key="1">
    <source>
        <dbReference type="ARBA" id="ARBA00006586"/>
    </source>
</evidence>
<protein>
    <submittedName>
        <fullName evidence="6">Penicillin acylase family protein</fullName>
    </submittedName>
</protein>
<dbReference type="InterPro" id="IPR002692">
    <property type="entry name" value="S45"/>
</dbReference>
<dbReference type="Proteomes" id="UP001165306">
    <property type="component" value="Unassembled WGS sequence"/>
</dbReference>
<dbReference type="SUPFAM" id="SSF56235">
    <property type="entry name" value="N-terminal nucleophile aminohydrolases (Ntn hydrolases)"/>
    <property type="match status" value="1"/>
</dbReference>
<dbReference type="PANTHER" id="PTHR34218:SF4">
    <property type="entry name" value="ACYL-HOMOSERINE LACTONE ACYLASE QUIP"/>
    <property type="match status" value="1"/>
</dbReference>
<dbReference type="Gene3D" id="2.30.120.10">
    <property type="match status" value="1"/>
</dbReference>
<dbReference type="Gene3D" id="1.10.1400.10">
    <property type="match status" value="1"/>
</dbReference>
<sequence>MSRFLVRLLARLLLGCRLPITQGRLAVPGLQQPVLIRRDRWGIPHIAAQTDADAWYALGFCQGQDRAFQLELLRRVVRGTLAELLGPPALPIDRLSRRIGFRHTSERQLSAVAPELRALAGAFVQGINAGMRYGLKRRPHELVLLRSRPGTWDLADVLGMVKIMSFSLASNWTSELVRLKVLTEDGPEALRALDPSYPEWHPVTDPPGVEAGPLLDRLAEELERFAALVPAGGSNNWVIAGWRTASGRPILANDPHLDPTLPPYWYLAHLQTPDWAVAGAALIGTPAIAAGHNGFAAWGVTAGLSDNTDLFLEEIGPDGRSIREGERFVPCALRHERIEVRGSRAVEDVVLETPRGPIISPILSGIPWALSLRAVWLDPLPIGGLLRLHRVRSFAEFRQALAEWPQIPLNVVYADVSGTIGWQLAGQVPRRRRGSGLIPQPGWLPGAGWEPDLLPADALPWSENPAAGFIATANNRPRREGDGPFLGADYLDGYRAARIAEALASRSDWDIRSTQALQLDVLSIPWRELRDIVLSIETPNPAANRALALLRDWDGRVTAGSPAASVFEIFLAEMCRRVAAAKAPRSANWVLGLVFGGLTDGSSWSIRRTGHLVRLLRTQPPGWFDRPWAEVIAEALAAAVRYLENRYGPRPAAWAWGRVRPLTLLHPLADPLRAPRVLQMLFNLGSFPWGGDANTVSAAGTTPLDPTGPVTFMASLRLVVDVGNWDETGVVLPGGQSGNPLSPHYADQLRLWRRGEGLRLAWTPEAVARETVATLELVPEGTQQAHRPH</sequence>
<keyword evidence="2" id="KW-0378">Hydrolase</keyword>
<name>A0AA41W977_9BACT</name>
<dbReference type="RefSeq" id="WP_284055540.1">
    <property type="nucleotide sequence ID" value="NZ_JAMSLR010000001.1"/>
</dbReference>
<dbReference type="Pfam" id="PF01804">
    <property type="entry name" value="Penicil_amidase"/>
    <property type="match status" value="1"/>
</dbReference>
<comment type="caution">
    <text evidence="6">The sequence shown here is derived from an EMBL/GenBank/DDBJ whole genome shotgun (WGS) entry which is preliminary data.</text>
</comment>
<evidence type="ECO:0000256" key="2">
    <source>
        <dbReference type="ARBA" id="ARBA00022801"/>
    </source>
</evidence>
<dbReference type="InterPro" id="IPR029055">
    <property type="entry name" value="Ntn_hydrolases_N"/>
</dbReference>
<dbReference type="InterPro" id="IPR043147">
    <property type="entry name" value="Penicillin_amidase_A-knob"/>
</dbReference>
<proteinExistence type="inferred from homology"/>
<dbReference type="InterPro" id="IPR014395">
    <property type="entry name" value="Pen/GL7ACA/AHL_acylase"/>
</dbReference>
<accession>A0AA41W977</accession>
<comment type="cofactor">
    <cofactor evidence="5">
        <name>Ca(2+)</name>
        <dbReference type="ChEBI" id="CHEBI:29108"/>
    </cofactor>
    <text evidence="5">Binds 1 Ca(2+) ion per dimer.</text>
</comment>
<feature type="binding site" evidence="5">
    <location>
        <position position="306"/>
    </location>
    <ligand>
        <name>Ca(2+)</name>
        <dbReference type="ChEBI" id="CHEBI:29108"/>
    </ligand>
</feature>
<dbReference type="Gene3D" id="3.60.20.10">
    <property type="entry name" value="Glutamine Phosphoribosylpyrophosphate, subunit 1, domain 1"/>
    <property type="match status" value="1"/>
</dbReference>
<keyword evidence="5" id="KW-0479">Metal-binding</keyword>
<evidence type="ECO:0000256" key="3">
    <source>
        <dbReference type="ARBA" id="ARBA00023145"/>
    </source>
</evidence>
<comment type="similarity">
    <text evidence="1">Belongs to the peptidase S45 family.</text>
</comment>
<evidence type="ECO:0000313" key="7">
    <source>
        <dbReference type="Proteomes" id="UP001165306"/>
    </source>
</evidence>
<dbReference type="AlphaFoldDB" id="A0AA41W977"/>
<dbReference type="EMBL" id="JAMSLR010000001">
    <property type="protein sequence ID" value="MCM8747754.1"/>
    <property type="molecule type" value="Genomic_DNA"/>
</dbReference>
<feature type="binding site" evidence="5">
    <location>
        <position position="175"/>
    </location>
    <ligand>
        <name>Ca(2+)</name>
        <dbReference type="ChEBI" id="CHEBI:29108"/>
    </ligand>
</feature>
<feature type="active site" description="Nucleophile" evidence="4">
    <location>
        <position position="234"/>
    </location>
</feature>
<dbReference type="InterPro" id="IPR023343">
    <property type="entry name" value="Penicillin_amidase_dom1"/>
</dbReference>
<evidence type="ECO:0000256" key="5">
    <source>
        <dbReference type="PIRSR" id="PIRSR001227-2"/>
    </source>
</evidence>
<keyword evidence="3" id="KW-0865">Zymogen</keyword>
<organism evidence="6 7">
    <name type="scientific">Thermalbibacter longus</name>
    <dbReference type="NCBI Taxonomy" id="2951981"/>
    <lineage>
        <taxon>Bacteria</taxon>
        <taxon>Pseudomonadati</taxon>
        <taxon>Thermomicrobiota</taxon>
        <taxon>Thermomicrobia</taxon>
        <taxon>Thermomicrobiales</taxon>
        <taxon>Thermomicrobiaceae</taxon>
        <taxon>Thermalbibacter</taxon>
    </lineage>
</organism>
<dbReference type="Gene3D" id="1.10.439.10">
    <property type="entry name" value="Penicillin Amidohydrolase, domain 1"/>
    <property type="match status" value="1"/>
</dbReference>
<dbReference type="CDD" id="cd03747">
    <property type="entry name" value="Ntn_PGA_like"/>
    <property type="match status" value="1"/>
</dbReference>
<reference evidence="6" key="1">
    <citation type="submission" date="2022-06" db="EMBL/GenBank/DDBJ databases">
        <title>CFH 74404 Thermomicrobiaceae sp.</title>
        <authorList>
            <person name="Ming H."/>
            <person name="Li W.-J."/>
            <person name="Zhao Z."/>
        </authorList>
    </citation>
    <scope>NUCLEOTIDE SEQUENCE</scope>
    <source>
        <strain evidence="6">CFH 74404</strain>
    </source>
</reference>
<gene>
    <name evidence="6" type="ORF">NET02_01180</name>
</gene>
<dbReference type="GO" id="GO:0046872">
    <property type="term" value="F:metal ion binding"/>
    <property type="evidence" value="ECO:0007669"/>
    <property type="project" value="UniProtKB-KW"/>
</dbReference>
<dbReference type="GO" id="GO:0016811">
    <property type="term" value="F:hydrolase activity, acting on carbon-nitrogen (but not peptide) bonds, in linear amides"/>
    <property type="evidence" value="ECO:0007669"/>
    <property type="project" value="InterPro"/>
</dbReference>
<dbReference type="PIRSF" id="PIRSF001227">
    <property type="entry name" value="Pen_acylase"/>
    <property type="match status" value="1"/>
</dbReference>
<evidence type="ECO:0000256" key="4">
    <source>
        <dbReference type="PIRSR" id="PIRSR001227-1"/>
    </source>
</evidence>
<dbReference type="PANTHER" id="PTHR34218">
    <property type="entry name" value="PEPTIDASE S45 PENICILLIN AMIDASE"/>
    <property type="match status" value="1"/>
</dbReference>
<keyword evidence="5" id="KW-0106">Calcium</keyword>
<dbReference type="InterPro" id="IPR043146">
    <property type="entry name" value="Penicillin_amidase_N_B-knob"/>
</dbReference>
<keyword evidence="7" id="KW-1185">Reference proteome</keyword>